<evidence type="ECO:0000256" key="1">
    <source>
        <dbReference type="SAM" id="MobiDB-lite"/>
    </source>
</evidence>
<feature type="compositionally biased region" description="Basic and acidic residues" evidence="1">
    <location>
        <begin position="153"/>
        <end position="178"/>
    </location>
</feature>
<keyword evidence="3" id="KW-1185">Reference proteome</keyword>
<dbReference type="AlphaFoldDB" id="A0ABC8LK27"/>
<gene>
    <name evidence="2" type="ORF">ERUC_LOCUS36276</name>
</gene>
<feature type="compositionally biased region" description="Polar residues" evidence="1">
    <location>
        <begin position="55"/>
        <end position="64"/>
    </location>
</feature>
<accession>A0ABC8LK27</accession>
<feature type="compositionally biased region" description="Basic and acidic residues" evidence="1">
    <location>
        <begin position="122"/>
        <end position="134"/>
    </location>
</feature>
<protein>
    <submittedName>
        <fullName evidence="2">Uncharacterized protein</fullName>
    </submittedName>
</protein>
<organism evidence="2 3">
    <name type="scientific">Eruca vesicaria subsp. sativa</name>
    <name type="common">Garden rocket</name>
    <name type="synonym">Eruca sativa</name>
    <dbReference type="NCBI Taxonomy" id="29727"/>
    <lineage>
        <taxon>Eukaryota</taxon>
        <taxon>Viridiplantae</taxon>
        <taxon>Streptophyta</taxon>
        <taxon>Embryophyta</taxon>
        <taxon>Tracheophyta</taxon>
        <taxon>Spermatophyta</taxon>
        <taxon>Magnoliopsida</taxon>
        <taxon>eudicotyledons</taxon>
        <taxon>Gunneridae</taxon>
        <taxon>Pentapetalae</taxon>
        <taxon>rosids</taxon>
        <taxon>malvids</taxon>
        <taxon>Brassicales</taxon>
        <taxon>Brassicaceae</taxon>
        <taxon>Brassiceae</taxon>
        <taxon>Eruca</taxon>
    </lineage>
</organism>
<evidence type="ECO:0000313" key="2">
    <source>
        <dbReference type="EMBL" id="CAH8383793.1"/>
    </source>
</evidence>
<sequence length="178" mass="18622">MASPSLNTADDGDVVIGEAADGFKDSVASSPLIDMETEGSSEKSPAWVEWRETSESTALSSNPDEASMLPNGEVQNEKEDNVDYTDKEGAKDSSPGACGDEAIEKSSDASGMETTEISAGAREAEITEKLKDFSAAESDDESAQSSEPAIAQETDKSQQEADDVAAKAGDKESEEAVK</sequence>
<comment type="caution">
    <text evidence="2">The sequence shown here is derived from an EMBL/GenBank/DDBJ whole genome shotgun (WGS) entry which is preliminary data.</text>
</comment>
<dbReference type="Proteomes" id="UP001642260">
    <property type="component" value="Unassembled WGS sequence"/>
</dbReference>
<evidence type="ECO:0000313" key="3">
    <source>
        <dbReference type="Proteomes" id="UP001642260"/>
    </source>
</evidence>
<feature type="compositionally biased region" description="Polar residues" evidence="1">
    <location>
        <begin position="108"/>
        <end position="117"/>
    </location>
</feature>
<reference evidence="2 3" key="1">
    <citation type="submission" date="2022-03" db="EMBL/GenBank/DDBJ databases">
        <authorList>
            <person name="Macdonald S."/>
            <person name="Ahmed S."/>
            <person name="Newling K."/>
        </authorList>
    </citation>
    <scope>NUCLEOTIDE SEQUENCE [LARGE SCALE GENOMIC DNA]</scope>
</reference>
<proteinExistence type="predicted"/>
<name>A0ABC8LK27_ERUVS</name>
<feature type="compositionally biased region" description="Basic and acidic residues" evidence="1">
    <location>
        <begin position="75"/>
        <end position="91"/>
    </location>
</feature>
<feature type="region of interest" description="Disordered" evidence="1">
    <location>
        <begin position="23"/>
        <end position="178"/>
    </location>
</feature>
<dbReference type="EMBL" id="CAKOAT010597375">
    <property type="protein sequence ID" value="CAH8383793.1"/>
    <property type="molecule type" value="Genomic_DNA"/>
</dbReference>